<feature type="transmembrane region" description="Helical" evidence="1">
    <location>
        <begin position="33"/>
        <end position="57"/>
    </location>
</feature>
<accession>A0AAP2Z9R6</accession>
<dbReference type="EMBL" id="JAOPJZ010000015">
    <property type="protein sequence ID" value="MCU4753316.1"/>
    <property type="molecule type" value="Genomic_DNA"/>
</dbReference>
<protein>
    <submittedName>
        <fullName evidence="2">Uncharacterized protein</fullName>
    </submittedName>
</protein>
<feature type="transmembrane region" description="Helical" evidence="1">
    <location>
        <begin position="7"/>
        <end position="27"/>
    </location>
</feature>
<proteinExistence type="predicted"/>
<reference evidence="2 3" key="1">
    <citation type="submission" date="2022-09" db="EMBL/GenBank/DDBJ databases">
        <title>Enrichment on poylsaccharides allowed isolation of novel metabolic and taxonomic groups of Haloarchaea.</title>
        <authorList>
            <person name="Sorokin D.Y."/>
            <person name="Elcheninov A.G."/>
            <person name="Khizhniak T.V."/>
            <person name="Kolganova T.V."/>
            <person name="Kublanov I.V."/>
        </authorList>
    </citation>
    <scope>NUCLEOTIDE SEQUENCE [LARGE SCALE GENOMIC DNA]</scope>
    <source>
        <strain evidence="2 3">AArc-curdl1</strain>
    </source>
</reference>
<organism evidence="2 3">
    <name type="scientific">Natronosalvus hydrolyticus</name>
    <dbReference type="NCBI Taxonomy" id="2979988"/>
    <lineage>
        <taxon>Archaea</taxon>
        <taxon>Methanobacteriati</taxon>
        <taxon>Methanobacteriota</taxon>
        <taxon>Stenosarchaea group</taxon>
        <taxon>Halobacteria</taxon>
        <taxon>Halobacteriales</taxon>
        <taxon>Natrialbaceae</taxon>
        <taxon>Natronosalvus</taxon>
    </lineage>
</organism>
<gene>
    <name evidence="2" type="ORF">OB919_15240</name>
</gene>
<name>A0AAP2Z9R6_9EURY</name>
<dbReference type="AlphaFoldDB" id="A0AAP2Z9R6"/>
<evidence type="ECO:0000256" key="1">
    <source>
        <dbReference type="SAM" id="Phobius"/>
    </source>
</evidence>
<keyword evidence="1" id="KW-1133">Transmembrane helix</keyword>
<keyword evidence="3" id="KW-1185">Reference proteome</keyword>
<sequence length="58" mass="5647">MDSDLGFTLPVIGMAVGLTTVVVGIFLEGLGPILVAGLVIALGSIALLGHTVATAAAE</sequence>
<evidence type="ECO:0000313" key="3">
    <source>
        <dbReference type="Proteomes" id="UP001321047"/>
    </source>
</evidence>
<keyword evidence="1" id="KW-0472">Membrane</keyword>
<keyword evidence="1" id="KW-0812">Transmembrane</keyword>
<comment type="caution">
    <text evidence="2">The sequence shown here is derived from an EMBL/GenBank/DDBJ whole genome shotgun (WGS) entry which is preliminary data.</text>
</comment>
<dbReference type="Proteomes" id="UP001321047">
    <property type="component" value="Unassembled WGS sequence"/>
</dbReference>
<evidence type="ECO:0000313" key="2">
    <source>
        <dbReference type="EMBL" id="MCU4753316.1"/>
    </source>
</evidence>